<dbReference type="SUPFAM" id="SSF103473">
    <property type="entry name" value="MFS general substrate transporter"/>
    <property type="match status" value="1"/>
</dbReference>
<keyword evidence="3 6" id="KW-0812">Transmembrane</keyword>
<feature type="transmembrane region" description="Helical" evidence="6">
    <location>
        <begin position="245"/>
        <end position="266"/>
    </location>
</feature>
<keyword evidence="5 6" id="KW-0472">Membrane</keyword>
<dbReference type="Pfam" id="PF07690">
    <property type="entry name" value="MFS_1"/>
    <property type="match status" value="1"/>
</dbReference>
<evidence type="ECO:0000256" key="6">
    <source>
        <dbReference type="SAM" id="Phobius"/>
    </source>
</evidence>
<evidence type="ECO:0000256" key="3">
    <source>
        <dbReference type="ARBA" id="ARBA00022692"/>
    </source>
</evidence>
<dbReference type="RefSeq" id="WP_138131099.1">
    <property type="nucleotide sequence ID" value="NZ_VBWO01000007.1"/>
</dbReference>
<reference evidence="7 8" key="1">
    <citation type="submission" date="2019-05" db="EMBL/GenBank/DDBJ databases">
        <title>Genome-based reclassification of Lactobacillus casei as Lactobacillus casei subsp. casei. subsp.nov., description of Lactobacillus casei subsp. zeae subsp. nov., and emended description of Lactobacillus casei.</title>
        <authorList>
            <person name="Huang C.-H."/>
        </authorList>
    </citation>
    <scope>NUCLEOTIDE SEQUENCE [LARGE SCALE GENOMIC DNA]</scope>
    <source>
        <strain evidence="7 8">CRBIP24.44</strain>
    </source>
</reference>
<keyword evidence="4 6" id="KW-1133">Transmembrane helix</keyword>
<comment type="caution">
    <text evidence="7">The sequence shown here is derived from an EMBL/GenBank/DDBJ whole genome shotgun (WGS) entry which is preliminary data.</text>
</comment>
<feature type="transmembrane region" description="Helical" evidence="6">
    <location>
        <begin position="71"/>
        <end position="92"/>
    </location>
</feature>
<feature type="transmembrane region" description="Helical" evidence="6">
    <location>
        <begin position="366"/>
        <end position="385"/>
    </location>
</feature>
<dbReference type="GO" id="GO:0022857">
    <property type="term" value="F:transmembrane transporter activity"/>
    <property type="evidence" value="ECO:0007669"/>
    <property type="project" value="InterPro"/>
</dbReference>
<comment type="subcellular location">
    <subcellularLocation>
        <location evidence="1">Cell membrane</location>
        <topology evidence="1">Multi-pass membrane protein</topology>
    </subcellularLocation>
</comment>
<evidence type="ECO:0000256" key="5">
    <source>
        <dbReference type="ARBA" id="ARBA00023136"/>
    </source>
</evidence>
<evidence type="ECO:0000313" key="8">
    <source>
        <dbReference type="Proteomes" id="UP000309885"/>
    </source>
</evidence>
<evidence type="ECO:0000256" key="4">
    <source>
        <dbReference type="ARBA" id="ARBA00022989"/>
    </source>
</evidence>
<dbReference type="InterPro" id="IPR036259">
    <property type="entry name" value="MFS_trans_sf"/>
</dbReference>
<feature type="transmembrane region" description="Helical" evidence="6">
    <location>
        <begin position="301"/>
        <end position="321"/>
    </location>
</feature>
<feature type="transmembrane region" description="Helical" evidence="6">
    <location>
        <begin position="162"/>
        <end position="181"/>
    </location>
</feature>
<dbReference type="InterPro" id="IPR011701">
    <property type="entry name" value="MFS"/>
</dbReference>
<evidence type="ECO:0000313" key="7">
    <source>
        <dbReference type="EMBL" id="TLF39143.1"/>
    </source>
</evidence>
<dbReference type="CDD" id="cd06173">
    <property type="entry name" value="MFS_MefA_like"/>
    <property type="match status" value="1"/>
</dbReference>
<accession>A0A5R8LPM5</accession>
<dbReference type="AlphaFoldDB" id="A0A5R8LPM5"/>
<feature type="transmembrane region" description="Helical" evidence="6">
    <location>
        <begin position="278"/>
        <end position="295"/>
    </location>
</feature>
<dbReference type="Proteomes" id="UP000309885">
    <property type="component" value="Unassembled WGS sequence"/>
</dbReference>
<dbReference type="GO" id="GO:0005886">
    <property type="term" value="C:plasma membrane"/>
    <property type="evidence" value="ECO:0007669"/>
    <property type="project" value="UniProtKB-SubCell"/>
</dbReference>
<feature type="transmembrane region" description="Helical" evidence="6">
    <location>
        <begin position="214"/>
        <end position="239"/>
    </location>
</feature>
<name>A0A5R8LPM5_LACZE</name>
<protein>
    <submittedName>
        <fullName evidence="7">MFS transporter</fullName>
    </submittedName>
</protein>
<dbReference type="PANTHER" id="PTHR23513:SF6">
    <property type="entry name" value="MAJOR FACILITATOR SUPERFAMILY ASSOCIATED DOMAIN-CONTAINING PROTEIN"/>
    <property type="match status" value="1"/>
</dbReference>
<dbReference type="EMBL" id="VBWO01000007">
    <property type="protein sequence ID" value="TLF39143.1"/>
    <property type="molecule type" value="Genomic_DNA"/>
</dbReference>
<keyword evidence="2" id="KW-1003">Cell membrane</keyword>
<evidence type="ECO:0000256" key="2">
    <source>
        <dbReference type="ARBA" id="ARBA00022475"/>
    </source>
</evidence>
<gene>
    <name evidence="7" type="ORF">FEI15_08910</name>
</gene>
<sequence length="394" mass="42849">MKLGSEFFKLVTGRLVSNFGDSLYSISLSWFIIRSTQDSFWLGFLNAAVFAPNLFAFIFGRFIDLHSKKRILIFLEFGQFLGMVVLLVSLMLGFFNPLWISTIVFFSAIFSMNTYTTQDAFLPSLVTSSQLEKAQSIMSSSYRAADILFNALSGFLASAFQAWHLLIVSAAAFAGSTGIFASMNNGASSRVEPPAADRPKVWFGFTLIFRDSKLTILTFSGLIANFLFAGSNIYVVLIADKLNTAIALGLFLGSAAIGSLIGTLYVSQTVLQHFGIGGKLVVGQLGFGLFTMISALCTNSILFIIPFTLAAVFLGVTFVSQNPIIQNEVASDSLGQAFSAKYTLEVGIMPIGSLFFGEIAKHMTSALFFLIFGLAYLGLGAVTYLNKGLRQYRI</sequence>
<proteinExistence type="predicted"/>
<evidence type="ECO:0000256" key="1">
    <source>
        <dbReference type="ARBA" id="ARBA00004651"/>
    </source>
</evidence>
<dbReference type="Gene3D" id="1.20.1250.20">
    <property type="entry name" value="MFS general substrate transporter like domains"/>
    <property type="match status" value="1"/>
</dbReference>
<dbReference type="PANTHER" id="PTHR23513">
    <property type="entry name" value="INTEGRAL MEMBRANE EFFLUX PROTEIN-RELATED"/>
    <property type="match status" value="1"/>
</dbReference>
<organism evidence="7 8">
    <name type="scientific">Lacticaseibacillus zeae</name>
    <name type="common">Lactobacillus zeae</name>
    <dbReference type="NCBI Taxonomy" id="57037"/>
    <lineage>
        <taxon>Bacteria</taxon>
        <taxon>Bacillati</taxon>
        <taxon>Bacillota</taxon>
        <taxon>Bacilli</taxon>
        <taxon>Lactobacillales</taxon>
        <taxon>Lactobacillaceae</taxon>
        <taxon>Lacticaseibacillus</taxon>
    </lineage>
</organism>
<feature type="transmembrane region" description="Helical" evidence="6">
    <location>
        <begin position="98"/>
        <end position="116"/>
    </location>
</feature>
<feature type="transmembrane region" description="Helical" evidence="6">
    <location>
        <begin position="39"/>
        <end position="59"/>
    </location>
</feature>